<comment type="caution">
    <text evidence="2">The sequence shown here is derived from an EMBL/GenBank/DDBJ whole genome shotgun (WGS) entry which is preliminary data.</text>
</comment>
<evidence type="ECO:0000313" key="3">
    <source>
        <dbReference type="Proteomes" id="UP001335648"/>
    </source>
</evidence>
<evidence type="ECO:0000256" key="1">
    <source>
        <dbReference type="SAM" id="MobiDB-lite"/>
    </source>
</evidence>
<feature type="compositionally biased region" description="Basic residues" evidence="1">
    <location>
        <begin position="18"/>
        <end position="30"/>
    </location>
</feature>
<sequence>MHFQHMRQQNGKPPATSVRKRLGERAHKRLSMSTKYQEKFLPPLCHTAMVTSAPQKSPYHTLKGTIPDKGSLM</sequence>
<name>A0AAN8BVD3_9TELE</name>
<accession>A0AAN8BVD3</accession>
<dbReference type="AlphaFoldDB" id="A0AAN8BVD3"/>
<reference evidence="2 3" key="1">
    <citation type="journal article" date="2023" name="Mol. Biol. Evol.">
        <title>Genomics of Secondarily Temperate Adaptation in the Only Non-Antarctic Icefish.</title>
        <authorList>
            <person name="Rivera-Colon A.G."/>
            <person name="Rayamajhi N."/>
            <person name="Minhas B.F."/>
            <person name="Madrigal G."/>
            <person name="Bilyk K.T."/>
            <person name="Yoon V."/>
            <person name="Hune M."/>
            <person name="Gregory S."/>
            <person name="Cheng C.H.C."/>
            <person name="Catchen J.M."/>
        </authorList>
    </citation>
    <scope>NUCLEOTIDE SEQUENCE [LARGE SCALE GENOMIC DNA]</scope>
    <source>
        <strain evidence="2">JC2023a</strain>
    </source>
</reference>
<proteinExistence type="predicted"/>
<dbReference type="EMBL" id="JAULUE010002055">
    <property type="protein sequence ID" value="KAK5892546.1"/>
    <property type="molecule type" value="Genomic_DNA"/>
</dbReference>
<evidence type="ECO:0000313" key="2">
    <source>
        <dbReference type="EMBL" id="KAK5892546.1"/>
    </source>
</evidence>
<organism evidence="2 3">
    <name type="scientific">Champsocephalus esox</name>
    <name type="common">pike icefish</name>
    <dbReference type="NCBI Taxonomy" id="159716"/>
    <lineage>
        <taxon>Eukaryota</taxon>
        <taxon>Metazoa</taxon>
        <taxon>Chordata</taxon>
        <taxon>Craniata</taxon>
        <taxon>Vertebrata</taxon>
        <taxon>Euteleostomi</taxon>
        <taxon>Actinopterygii</taxon>
        <taxon>Neopterygii</taxon>
        <taxon>Teleostei</taxon>
        <taxon>Neoteleostei</taxon>
        <taxon>Acanthomorphata</taxon>
        <taxon>Eupercaria</taxon>
        <taxon>Perciformes</taxon>
        <taxon>Notothenioidei</taxon>
        <taxon>Channichthyidae</taxon>
        <taxon>Champsocephalus</taxon>
    </lineage>
</organism>
<keyword evidence="3" id="KW-1185">Reference proteome</keyword>
<feature type="compositionally biased region" description="Polar residues" evidence="1">
    <location>
        <begin position="1"/>
        <end position="11"/>
    </location>
</feature>
<protein>
    <submittedName>
        <fullName evidence="2">Uncharacterized protein</fullName>
    </submittedName>
</protein>
<gene>
    <name evidence="2" type="ORF">CesoFtcFv8_012913</name>
</gene>
<feature type="region of interest" description="Disordered" evidence="1">
    <location>
        <begin position="1"/>
        <end position="35"/>
    </location>
</feature>
<dbReference type="Proteomes" id="UP001335648">
    <property type="component" value="Unassembled WGS sequence"/>
</dbReference>